<name>A0A447CWM4_9BRAD</name>
<keyword evidence="2" id="KW-1185">Reference proteome</keyword>
<accession>A0A447CWM4</accession>
<comment type="caution">
    <text evidence="1">The sequence shown here is derived from an EMBL/GenBank/DDBJ whole genome shotgun (WGS) entry which is preliminary data.</text>
</comment>
<gene>
    <name evidence="1" type="ORF">RHODGE_RHODGE_02855</name>
</gene>
<dbReference type="OrthoDB" id="8455678at2"/>
<organism evidence="1 2">
    <name type="scientific">Rhodoplanes serenus</name>
    <dbReference type="NCBI Taxonomy" id="200615"/>
    <lineage>
        <taxon>Bacteria</taxon>
        <taxon>Pseudomonadati</taxon>
        <taxon>Pseudomonadota</taxon>
        <taxon>Alphaproteobacteria</taxon>
        <taxon>Hyphomicrobiales</taxon>
        <taxon>Nitrobacteraceae</taxon>
        <taxon>Rhodoplanes</taxon>
    </lineage>
</organism>
<proteinExistence type="predicted"/>
<evidence type="ECO:0000313" key="1">
    <source>
        <dbReference type="EMBL" id="VCU09686.1"/>
    </source>
</evidence>
<dbReference type="Proteomes" id="UP000289200">
    <property type="component" value="Unassembled WGS sequence"/>
</dbReference>
<protein>
    <submittedName>
        <fullName evidence="1">Uncharacterized protein</fullName>
    </submittedName>
</protein>
<dbReference type="EMBL" id="UWOC01000151">
    <property type="protein sequence ID" value="VCU09686.1"/>
    <property type="molecule type" value="Genomic_DNA"/>
</dbReference>
<dbReference type="RefSeq" id="WP_129609514.1">
    <property type="nucleotide sequence ID" value="NZ_UWOC01000151.1"/>
</dbReference>
<dbReference type="AlphaFoldDB" id="A0A447CWM4"/>
<evidence type="ECO:0000313" key="2">
    <source>
        <dbReference type="Proteomes" id="UP000289200"/>
    </source>
</evidence>
<reference evidence="2" key="1">
    <citation type="submission" date="2018-10" db="EMBL/GenBank/DDBJ databases">
        <authorList>
            <person name="Peiro R."/>
            <person name="Begona"/>
            <person name="Cbmso G."/>
            <person name="Lopez M."/>
            <person name="Gonzalez S."/>
            <person name="Sacristan E."/>
            <person name="Castillo E."/>
        </authorList>
    </citation>
    <scope>NUCLEOTIDE SEQUENCE [LARGE SCALE GENOMIC DNA]</scope>
</reference>
<sequence length="84" mass="9464">MTDTRAAMTLGNMRSLGVRSLDVHCHACDRRVIVPAGRWSDEVEIRRLRFTCLACGARGRPIDVRPDWTEMPVPGSRQGSRARE</sequence>